<feature type="compositionally biased region" description="Polar residues" evidence="3">
    <location>
        <begin position="322"/>
        <end position="356"/>
    </location>
</feature>
<dbReference type="GeneID" id="25907304"/>
<dbReference type="AlphaFoldDB" id="A0A0L0FW33"/>
<dbReference type="GO" id="GO:0005634">
    <property type="term" value="C:nucleus"/>
    <property type="evidence" value="ECO:0007669"/>
    <property type="project" value="UniProtKB-SubCell"/>
</dbReference>
<dbReference type="EMBL" id="KQ242098">
    <property type="protein sequence ID" value="KNC80859.1"/>
    <property type="molecule type" value="Genomic_DNA"/>
</dbReference>
<dbReference type="InterPro" id="IPR036388">
    <property type="entry name" value="WH-like_DNA-bd_sf"/>
</dbReference>
<feature type="region of interest" description="Disordered" evidence="3">
    <location>
        <begin position="117"/>
        <end position="149"/>
    </location>
</feature>
<evidence type="ECO:0000313" key="6">
    <source>
        <dbReference type="Proteomes" id="UP000054560"/>
    </source>
</evidence>
<protein>
    <recommendedName>
        <fullName evidence="4">Fork-head domain-containing protein</fullName>
    </recommendedName>
</protein>
<sequence>MISFGEPTRAKYPLVNPNAGRQMPGNRTGPLGWSNTLNAHAHLRGGPRVTMQPKLKQQANIKHEPMAMQFTSNGDANASGYPDLAFIPPLHHPAAPSSFTLAPPVGTEDTTTANIKTENKSKKLSAKVSNGAKPNRPKPKRKNLTVDDTPQLNLSLTPLDWLTISSLPQPVAAKPANKEKPAAAVQPEAKEILNILNKSTDLNYRVNAELECRLNPNIKPQYELEEIIIMAIRSNKMMTLTLDGICQWVSRIFPFYRNRNSEVKRAVKESKKIIRNANKDMKPAHYIVESDSPMQAKRSKSATPTSRGIASARKNSLKERPSYTSRNPTRPRQRSLSDPPNKAQNNHPLSRTPTNDSETDFQHMRSSSMSPNSTLGVLPEESMPTSMNYNAYANHDQSSRRSIALSMQPDNQRRYGMPERIDLHVGHQQQGHMRHIQSRPQQKLRNSISSASMPTGTFLSGTVGGLPMSQEKEHDTFMTRRASVSTYTDVDMDMDMYPSSSSMFGNESSIDNIFKLSFDLPKMPMPDAQGSEAAARANTNSYIKDNTGLFPSPLSNTGGKFHGESTNTSKCDTATDILASANAALHTSPPINAFKPGAHYVAETEDCGGMNDGFLFSMPTVHHTSPMWPSQEWGVSSSVQSIMDNAHGDIYADANGDADVQPRRCSSATLDAMDMGSPFGRNGFGLTSNEALTRQHSQPDMMFPPGMESTATRTARTMSANLDGNVNLSHSTRLDSLLHHNVGNVFRTSPLTTNSAIDLRTHDRLQGPSDGTRLSISEEMSARANGTMDLNDPESSLSDILTASQKCDFSLYSMLDLSAQQPHGQSIGGTGLSMLREQQENDDRDDTGMNARAQVQNTNALGHVHSSGVAEDDTSFPSLAPGNDLAYNPNLGIASFLLNTADLASLTLHGVDVQSSMMFLDKLNNDDMNPNLIVPASVDVHGTVKLHSSKSEHAIKALKKQSSHILSPLSDDLGSSALVDNLDDCSLVTPDDWNYLI</sequence>
<dbReference type="SUPFAM" id="SSF46785">
    <property type="entry name" value="Winged helix' DNA-binding domain"/>
    <property type="match status" value="1"/>
</dbReference>
<dbReference type="Gene3D" id="1.10.10.10">
    <property type="entry name" value="Winged helix-like DNA-binding domain superfamily/Winged helix DNA-binding domain"/>
    <property type="match status" value="1"/>
</dbReference>
<accession>A0A0L0FW33</accession>
<dbReference type="Proteomes" id="UP000054560">
    <property type="component" value="Unassembled WGS sequence"/>
</dbReference>
<keyword evidence="6" id="KW-1185">Reference proteome</keyword>
<reference evidence="5 6" key="1">
    <citation type="submission" date="2011-02" db="EMBL/GenBank/DDBJ databases">
        <title>The Genome Sequence of Sphaeroforma arctica JP610.</title>
        <authorList>
            <consortium name="The Broad Institute Genome Sequencing Platform"/>
            <person name="Russ C."/>
            <person name="Cuomo C."/>
            <person name="Young S.K."/>
            <person name="Zeng Q."/>
            <person name="Gargeya S."/>
            <person name="Alvarado L."/>
            <person name="Berlin A."/>
            <person name="Chapman S.B."/>
            <person name="Chen Z."/>
            <person name="Freedman E."/>
            <person name="Gellesch M."/>
            <person name="Goldberg J."/>
            <person name="Griggs A."/>
            <person name="Gujja S."/>
            <person name="Heilman E."/>
            <person name="Heiman D."/>
            <person name="Howarth C."/>
            <person name="Mehta T."/>
            <person name="Neiman D."/>
            <person name="Pearson M."/>
            <person name="Roberts A."/>
            <person name="Saif S."/>
            <person name="Shea T."/>
            <person name="Shenoy N."/>
            <person name="Sisk P."/>
            <person name="Stolte C."/>
            <person name="Sykes S."/>
            <person name="White J."/>
            <person name="Yandava C."/>
            <person name="Burger G."/>
            <person name="Gray M.W."/>
            <person name="Holland P.W.H."/>
            <person name="King N."/>
            <person name="Lang F.B.F."/>
            <person name="Roger A.J."/>
            <person name="Ruiz-Trillo I."/>
            <person name="Haas B."/>
            <person name="Nusbaum C."/>
            <person name="Birren B."/>
        </authorList>
    </citation>
    <scope>NUCLEOTIDE SEQUENCE [LARGE SCALE GENOMIC DNA]</scope>
    <source>
        <strain evidence="5 6">JP610</strain>
    </source>
</reference>
<evidence type="ECO:0000256" key="2">
    <source>
        <dbReference type="PROSITE-ProRule" id="PRU00089"/>
    </source>
</evidence>
<keyword evidence="1 2" id="KW-0238">DNA-binding</keyword>
<feature type="region of interest" description="Disordered" evidence="3">
    <location>
        <begin position="1"/>
        <end position="24"/>
    </location>
</feature>
<dbReference type="RefSeq" id="XP_014154761.1">
    <property type="nucleotide sequence ID" value="XM_014299286.1"/>
</dbReference>
<dbReference type="STRING" id="667725.A0A0L0FW33"/>
<keyword evidence="2" id="KW-0539">Nucleus</keyword>
<organism evidence="5 6">
    <name type="scientific">Sphaeroforma arctica JP610</name>
    <dbReference type="NCBI Taxonomy" id="667725"/>
    <lineage>
        <taxon>Eukaryota</taxon>
        <taxon>Ichthyosporea</taxon>
        <taxon>Ichthyophonida</taxon>
        <taxon>Sphaeroforma</taxon>
    </lineage>
</organism>
<dbReference type="OrthoDB" id="5954824at2759"/>
<feature type="DNA-binding region" description="Fork-head" evidence="2">
    <location>
        <begin position="219"/>
        <end position="270"/>
    </location>
</feature>
<dbReference type="GO" id="GO:0003700">
    <property type="term" value="F:DNA-binding transcription factor activity"/>
    <property type="evidence" value="ECO:0007669"/>
    <property type="project" value="InterPro"/>
</dbReference>
<feature type="compositionally biased region" description="Polar residues" evidence="3">
    <location>
        <begin position="364"/>
        <end position="375"/>
    </location>
</feature>
<dbReference type="SMART" id="SM00339">
    <property type="entry name" value="FH"/>
    <property type="match status" value="1"/>
</dbReference>
<comment type="subcellular location">
    <subcellularLocation>
        <location evidence="2">Nucleus</location>
    </subcellularLocation>
</comment>
<dbReference type="InterPro" id="IPR036390">
    <property type="entry name" value="WH_DNA-bd_sf"/>
</dbReference>
<evidence type="ECO:0000256" key="1">
    <source>
        <dbReference type="ARBA" id="ARBA00023125"/>
    </source>
</evidence>
<evidence type="ECO:0000256" key="3">
    <source>
        <dbReference type="SAM" id="MobiDB-lite"/>
    </source>
</evidence>
<dbReference type="GO" id="GO:0043565">
    <property type="term" value="F:sequence-specific DNA binding"/>
    <property type="evidence" value="ECO:0007669"/>
    <property type="project" value="InterPro"/>
</dbReference>
<dbReference type="PROSITE" id="PS50039">
    <property type="entry name" value="FORK_HEAD_3"/>
    <property type="match status" value="1"/>
</dbReference>
<gene>
    <name evidence="5" type="ORF">SARC_06800</name>
</gene>
<proteinExistence type="predicted"/>
<dbReference type="Pfam" id="PF00250">
    <property type="entry name" value="Forkhead"/>
    <property type="match status" value="1"/>
</dbReference>
<feature type="domain" description="Fork-head" evidence="4">
    <location>
        <begin position="219"/>
        <end position="270"/>
    </location>
</feature>
<feature type="region of interest" description="Disordered" evidence="3">
    <location>
        <begin position="284"/>
        <end position="378"/>
    </location>
</feature>
<evidence type="ECO:0000313" key="5">
    <source>
        <dbReference type="EMBL" id="KNC80859.1"/>
    </source>
</evidence>
<evidence type="ECO:0000259" key="4">
    <source>
        <dbReference type="PROSITE" id="PS50039"/>
    </source>
</evidence>
<dbReference type="InterPro" id="IPR001766">
    <property type="entry name" value="Fork_head_dom"/>
</dbReference>
<name>A0A0L0FW33_9EUKA</name>